<dbReference type="EMBL" id="JBIACK010000003">
    <property type="protein sequence ID" value="MFE8700751.1"/>
    <property type="molecule type" value="Genomic_DNA"/>
</dbReference>
<sequence>MDQHTNIIHSVNNVRNLINNSILILRDLDTLLSKHRFQPLNGNALGSESSKSIDQSMSWYRTFLPQYMARQYALESEIEERKVRKILFTNIQLFHGHYDEIPPVLINSVITLPHTAKNLKNDIQNWWLKNTVYEDVKWENVKKYGEINEHIEEEGYTTTFWCHDLLSFSGQKDLSVEVEKYLEVYNKVKI</sequence>
<organism evidence="1 2">
    <name type="scientific">Cytobacillus spartinae</name>
    <dbReference type="NCBI Taxonomy" id="3299023"/>
    <lineage>
        <taxon>Bacteria</taxon>
        <taxon>Bacillati</taxon>
        <taxon>Bacillota</taxon>
        <taxon>Bacilli</taxon>
        <taxon>Bacillales</taxon>
        <taxon>Bacillaceae</taxon>
        <taxon>Cytobacillus</taxon>
    </lineage>
</organism>
<gene>
    <name evidence="1" type="ORF">ACFYKX_09005</name>
</gene>
<reference evidence="1 2" key="1">
    <citation type="submission" date="2024-08" db="EMBL/GenBank/DDBJ databases">
        <title>Two novel Cytobacillus novel species.</title>
        <authorList>
            <person name="Liu G."/>
        </authorList>
    </citation>
    <scope>NUCLEOTIDE SEQUENCE [LARGE SCALE GENOMIC DNA]</scope>
    <source>
        <strain evidence="1 2">FJAT-54145</strain>
    </source>
</reference>
<evidence type="ECO:0000313" key="1">
    <source>
        <dbReference type="EMBL" id="MFE8700751.1"/>
    </source>
</evidence>
<keyword evidence="2" id="KW-1185">Reference proteome</keyword>
<dbReference type="Proteomes" id="UP001601059">
    <property type="component" value="Unassembled WGS sequence"/>
</dbReference>
<accession>A0ABW6K9C2</accession>
<comment type="caution">
    <text evidence="1">The sequence shown here is derived from an EMBL/GenBank/DDBJ whole genome shotgun (WGS) entry which is preliminary data.</text>
</comment>
<dbReference type="RefSeq" id="WP_389360232.1">
    <property type="nucleotide sequence ID" value="NZ_JBIACK010000003.1"/>
</dbReference>
<name>A0ABW6K9C2_9BACI</name>
<proteinExistence type="predicted"/>
<evidence type="ECO:0000313" key="2">
    <source>
        <dbReference type="Proteomes" id="UP001601059"/>
    </source>
</evidence>
<protein>
    <submittedName>
        <fullName evidence="1">Uncharacterized protein</fullName>
    </submittedName>
</protein>